<proteinExistence type="predicted"/>
<feature type="domain" description="DUF5689" evidence="1">
    <location>
        <begin position="40"/>
        <end position="258"/>
    </location>
</feature>
<dbReference type="Proteomes" id="UP000679220">
    <property type="component" value="Unassembled WGS sequence"/>
</dbReference>
<protein>
    <recommendedName>
        <fullName evidence="1">DUF5689 domain-containing protein</fullName>
    </recommendedName>
</protein>
<comment type="caution">
    <text evidence="2">The sequence shown here is derived from an EMBL/GenBank/DDBJ whole genome shotgun (WGS) entry which is preliminary data.</text>
</comment>
<name>A0A941IYM6_9BACT</name>
<dbReference type="Pfam" id="PF18942">
    <property type="entry name" value="DUF5689"/>
    <property type="match status" value="1"/>
</dbReference>
<gene>
    <name evidence="2" type="ORF">KDU71_16390</name>
</gene>
<reference evidence="2" key="1">
    <citation type="journal article" date="2018" name="Int. J. Syst. Evol. Microbiol.">
        <title>Carboxylicivirga sediminis sp. nov., isolated from coastal sediment.</title>
        <authorList>
            <person name="Wang F.Q."/>
            <person name="Ren L.H."/>
            <person name="Zou R.J."/>
            <person name="Sun Y.Z."/>
            <person name="Liu X.J."/>
            <person name="Jiang F."/>
            <person name="Liu L.J."/>
        </authorList>
    </citation>
    <scope>NUCLEOTIDE SEQUENCE</scope>
    <source>
        <strain evidence="2">JR1</strain>
    </source>
</reference>
<dbReference type="InterPro" id="IPR043744">
    <property type="entry name" value="DUF5689"/>
</dbReference>
<dbReference type="AlphaFoldDB" id="A0A941IYM6"/>
<keyword evidence="3" id="KW-1185">Reference proteome</keyword>
<evidence type="ECO:0000259" key="1">
    <source>
        <dbReference type="Pfam" id="PF18942"/>
    </source>
</evidence>
<dbReference type="RefSeq" id="WP_212192175.1">
    <property type="nucleotide sequence ID" value="NZ_JAGTAR010000027.1"/>
</dbReference>
<evidence type="ECO:0000313" key="2">
    <source>
        <dbReference type="EMBL" id="MBR8537150.1"/>
    </source>
</evidence>
<dbReference type="EMBL" id="JAGTAR010000027">
    <property type="protein sequence ID" value="MBR8537150.1"/>
    <property type="molecule type" value="Genomic_DNA"/>
</dbReference>
<sequence length="608" mass="67526">MKLRNYSLFVLALMLAVFTGCDERDYDVPPITAPEYNGQATHTIKQFKEQFTGDYQEIDFHVVISGIVTANDESGNLYKKMIIQDDEQAIELSIDKNSIYNTFRVGQKVFVECEGLYTGKYGDKQLIGYKYQSNGEWAVGRMPAELFDLHVFRHDFPGDKPLPQVVKIADLDNSMKDKLVTFENVKFSEGGQVTFAEQSQGSTSRDIVDADGKQIIAYTSSYANFANETLPAGWGSLTGIMSNFRGTWQLVIRDTLDIGTFVDGPDTPVTTVDEDFESAEDYDVAAINGWSVVKVLGDRNWQIRTFSENNYAQATAHKGSADDYEYWLISPLIDFDNATNKTMSFETAKANWKSTSSLEVYVLDSKDIANANVEKLNVTLAGESDTDNAFIPSGDVDLSAQTGQKYIGFKYVAKGGESNSTTFRIDNFKFGVESTPVEDPDPVTTISEDFESGTNYGSAAINNWTVAKVTGDRDWIIRAYNNNNYAQASAHNGESEDYEYWLITPAIDMDNATNKIMSFESAQAYWKSTSSLEVFVMDSTDPASANVEKLDVTLAQESDTEFAYIPTGDVDLSAQTGIKYIGFKYVAKGGSQNSTTFQIDNFKFGVTE</sequence>
<accession>A0A941IYM6</accession>
<reference evidence="2" key="2">
    <citation type="submission" date="2021-04" db="EMBL/GenBank/DDBJ databases">
        <authorList>
            <person name="Zhang T."/>
            <person name="Zhang Y."/>
            <person name="Lu D."/>
            <person name="Zuo D."/>
            <person name="Du Z."/>
        </authorList>
    </citation>
    <scope>NUCLEOTIDE SEQUENCE</scope>
    <source>
        <strain evidence="2">JR1</strain>
    </source>
</reference>
<evidence type="ECO:0000313" key="3">
    <source>
        <dbReference type="Proteomes" id="UP000679220"/>
    </source>
</evidence>
<dbReference type="PROSITE" id="PS51257">
    <property type="entry name" value="PROKAR_LIPOPROTEIN"/>
    <property type="match status" value="1"/>
</dbReference>
<organism evidence="2 3">
    <name type="scientific">Carboxylicivirga sediminis</name>
    <dbReference type="NCBI Taxonomy" id="2006564"/>
    <lineage>
        <taxon>Bacteria</taxon>
        <taxon>Pseudomonadati</taxon>
        <taxon>Bacteroidota</taxon>
        <taxon>Bacteroidia</taxon>
        <taxon>Marinilabiliales</taxon>
        <taxon>Marinilabiliaceae</taxon>
        <taxon>Carboxylicivirga</taxon>
    </lineage>
</organism>